<gene>
    <name evidence="2" type="ORF">C1881_05260</name>
</gene>
<dbReference type="RefSeq" id="WP_114615489.1">
    <property type="nucleotide sequence ID" value="NZ_DAWAQT010000062.1"/>
</dbReference>
<protein>
    <submittedName>
        <fullName evidence="2">Uncharacterized protein</fullName>
    </submittedName>
</protein>
<comment type="caution">
    <text evidence="2">The sequence shown here is derived from an EMBL/GenBank/DDBJ whole genome shotgun (WGS) entry which is preliminary data.</text>
</comment>
<keyword evidence="1" id="KW-0812">Transmembrane</keyword>
<proteinExistence type="predicted"/>
<keyword evidence="1" id="KW-1133">Transmembrane helix</keyword>
<dbReference type="Proteomes" id="UP000253975">
    <property type="component" value="Unassembled WGS sequence"/>
</dbReference>
<organism evidence="2 3">
    <name type="scientific">Slackia isoflavoniconvertens</name>
    <dbReference type="NCBI Taxonomy" id="572010"/>
    <lineage>
        <taxon>Bacteria</taxon>
        <taxon>Bacillati</taxon>
        <taxon>Actinomycetota</taxon>
        <taxon>Coriobacteriia</taxon>
        <taxon>Eggerthellales</taxon>
        <taxon>Eggerthellaceae</taxon>
        <taxon>Slackia</taxon>
    </lineage>
</organism>
<feature type="transmembrane region" description="Helical" evidence="1">
    <location>
        <begin position="65"/>
        <end position="91"/>
    </location>
</feature>
<evidence type="ECO:0000313" key="2">
    <source>
        <dbReference type="EMBL" id="RDB58689.1"/>
    </source>
</evidence>
<sequence>MNLSKSTCRNFAIGGIVCAGISIVIGGALLDIVGFVIGFIALTSAKKMIAAMPGDAYVENVLKLAKIAVVVSLVAFIANILTAVFLTPVLVDQASSMVAKSASTF</sequence>
<dbReference type="EMBL" id="PPTO01000007">
    <property type="protein sequence ID" value="RDB58689.1"/>
    <property type="molecule type" value="Genomic_DNA"/>
</dbReference>
<keyword evidence="1" id="KW-0472">Membrane</keyword>
<accession>A0A369LJ35</accession>
<evidence type="ECO:0000313" key="3">
    <source>
        <dbReference type="Proteomes" id="UP000253975"/>
    </source>
</evidence>
<evidence type="ECO:0000256" key="1">
    <source>
        <dbReference type="SAM" id="Phobius"/>
    </source>
</evidence>
<reference evidence="2 3" key="1">
    <citation type="journal article" date="2018" name="Elife">
        <title>Discovery and characterization of a prevalent human gut bacterial enzyme sufficient for the inactivation of a family of plant toxins.</title>
        <authorList>
            <person name="Koppel N."/>
            <person name="Bisanz J.E."/>
            <person name="Pandelia M.E."/>
            <person name="Turnbaugh P.J."/>
            <person name="Balskus E.P."/>
        </authorList>
    </citation>
    <scope>NUCLEOTIDE SEQUENCE [LARGE SCALE GENOMIC DNA]</scope>
    <source>
        <strain evidence="2 3">OB21 GAM31</strain>
    </source>
</reference>
<name>A0A369LJ35_9ACTN</name>
<dbReference type="AlphaFoldDB" id="A0A369LJ35"/>
<feature type="transmembrane region" description="Helical" evidence="1">
    <location>
        <begin position="12"/>
        <end position="45"/>
    </location>
</feature>